<dbReference type="Proteomes" id="UP001500426">
    <property type="component" value="Unassembled WGS sequence"/>
</dbReference>
<organism evidence="1 2">
    <name type="scientific">Flavobacterium chungnamense</name>
    <dbReference type="NCBI Taxonomy" id="706182"/>
    <lineage>
        <taxon>Bacteria</taxon>
        <taxon>Pseudomonadati</taxon>
        <taxon>Bacteroidota</taxon>
        <taxon>Flavobacteriia</taxon>
        <taxon>Flavobacteriales</taxon>
        <taxon>Flavobacteriaceae</taxon>
        <taxon>Flavobacterium</taxon>
    </lineage>
</organism>
<keyword evidence="2" id="KW-1185">Reference proteome</keyword>
<gene>
    <name evidence="1" type="ORF">GCM10022388_01310</name>
</gene>
<accession>A0ABP7UD06</accession>
<comment type="caution">
    <text evidence="1">The sequence shown here is derived from an EMBL/GenBank/DDBJ whole genome shotgun (WGS) entry which is preliminary data.</text>
</comment>
<name>A0ABP7UD06_9FLAO</name>
<dbReference type="EMBL" id="BAABCS010000003">
    <property type="protein sequence ID" value="GAA4040526.1"/>
    <property type="molecule type" value="Genomic_DNA"/>
</dbReference>
<evidence type="ECO:0000313" key="2">
    <source>
        <dbReference type="Proteomes" id="UP001500426"/>
    </source>
</evidence>
<proteinExistence type="predicted"/>
<dbReference type="RefSeq" id="WP_345089164.1">
    <property type="nucleotide sequence ID" value="NZ_BAABCS010000003.1"/>
</dbReference>
<reference evidence="2" key="1">
    <citation type="journal article" date="2019" name="Int. J. Syst. Evol. Microbiol.">
        <title>The Global Catalogue of Microorganisms (GCM) 10K type strain sequencing project: providing services to taxonomists for standard genome sequencing and annotation.</title>
        <authorList>
            <consortium name="The Broad Institute Genomics Platform"/>
            <consortium name="The Broad Institute Genome Sequencing Center for Infectious Disease"/>
            <person name="Wu L."/>
            <person name="Ma J."/>
        </authorList>
    </citation>
    <scope>NUCLEOTIDE SEQUENCE [LARGE SCALE GENOMIC DNA]</scope>
    <source>
        <strain evidence="2">JCM 17068</strain>
    </source>
</reference>
<protein>
    <submittedName>
        <fullName evidence="1">Uncharacterized protein</fullName>
    </submittedName>
</protein>
<evidence type="ECO:0000313" key="1">
    <source>
        <dbReference type="EMBL" id="GAA4040526.1"/>
    </source>
</evidence>
<sequence>MKSVARILMVLFITFLSMPTVVTLIEKNSDVSLFYSFAEEEIHKDLKQIKADLKQQFVYPFLDSKIKLNSKIVSENLSHHDNVAEEIFSPPPELV</sequence>